<reference evidence="5" key="1">
    <citation type="submission" date="2022-08" db="UniProtKB">
        <authorList>
            <consortium name="EnsemblMetazoa"/>
        </authorList>
    </citation>
    <scope>IDENTIFICATION</scope>
    <source>
        <strain evidence="5">Israel</strain>
    </source>
</reference>
<accession>A0A1B0DP14</accession>
<keyword evidence="6" id="KW-1185">Reference proteome</keyword>
<dbReference type="GO" id="GO:0006635">
    <property type="term" value="P:fatty acid beta-oxidation"/>
    <property type="evidence" value="ECO:0007669"/>
    <property type="project" value="TreeGrafter"/>
</dbReference>
<dbReference type="GO" id="GO:0005739">
    <property type="term" value="C:mitochondrion"/>
    <property type="evidence" value="ECO:0007669"/>
    <property type="project" value="TreeGrafter"/>
</dbReference>
<comment type="similarity">
    <text evidence="1">Belongs to the thiolase-like superfamily. Thiolase family.</text>
</comment>
<dbReference type="VEuPathDB" id="VectorBase:PPAPM1_001420"/>
<evidence type="ECO:0000313" key="6">
    <source>
        <dbReference type="Proteomes" id="UP000092462"/>
    </source>
</evidence>
<dbReference type="Proteomes" id="UP000092462">
    <property type="component" value="Unassembled WGS sequence"/>
</dbReference>
<dbReference type="AlphaFoldDB" id="A0A1B0DP14"/>
<dbReference type="PROSITE" id="PS00737">
    <property type="entry name" value="THIOLASE_2"/>
    <property type="match status" value="1"/>
</dbReference>
<dbReference type="InterPro" id="IPR016039">
    <property type="entry name" value="Thiolase-like"/>
</dbReference>
<evidence type="ECO:0000256" key="2">
    <source>
        <dbReference type="ARBA" id="ARBA00022679"/>
    </source>
</evidence>
<dbReference type="PROSITE" id="PS00099">
    <property type="entry name" value="THIOLASE_3"/>
    <property type="match status" value="1"/>
</dbReference>
<dbReference type="PANTHER" id="PTHR18919">
    <property type="entry name" value="ACETYL-COA C-ACYLTRANSFERASE"/>
    <property type="match status" value="1"/>
</dbReference>
<dbReference type="Gene3D" id="3.40.47.10">
    <property type="match status" value="1"/>
</dbReference>
<dbReference type="SUPFAM" id="SSF53901">
    <property type="entry name" value="Thiolase-like"/>
    <property type="match status" value="1"/>
</dbReference>
<evidence type="ECO:0000256" key="3">
    <source>
        <dbReference type="ARBA" id="ARBA00023315"/>
    </source>
</evidence>
<dbReference type="InterPro" id="IPR020617">
    <property type="entry name" value="Thiolase_C"/>
</dbReference>
<dbReference type="InterPro" id="IPR020613">
    <property type="entry name" value="Thiolase_CS"/>
</dbReference>
<evidence type="ECO:0000256" key="1">
    <source>
        <dbReference type="ARBA" id="ARBA00010982"/>
    </source>
</evidence>
<dbReference type="Pfam" id="PF02803">
    <property type="entry name" value="Thiolase_C"/>
    <property type="match status" value="1"/>
</dbReference>
<keyword evidence="3" id="KW-0012">Acyltransferase</keyword>
<sequence length="105" mass="10768">MGIGPVPAIQNVLKVTGLSLNDIDLIEINEAFGVQTLACAEALKLDQNKLNVNGGAIALGHPLAASGARITGHLVHELRRKKLKRAVGSACIGGGQGIALLLEAV</sequence>
<evidence type="ECO:0000313" key="5">
    <source>
        <dbReference type="EnsemblMetazoa" id="PPAI010250-PA"/>
    </source>
</evidence>
<dbReference type="PANTHER" id="PTHR18919:SF107">
    <property type="entry name" value="ACETYL-COA ACETYLTRANSFERASE, CYTOSOLIC"/>
    <property type="match status" value="1"/>
</dbReference>
<evidence type="ECO:0000259" key="4">
    <source>
        <dbReference type="Pfam" id="PF02803"/>
    </source>
</evidence>
<dbReference type="VEuPathDB" id="VectorBase:PPAI010250"/>
<keyword evidence="2" id="KW-0808">Transferase</keyword>
<feature type="domain" description="Thiolase C-terminal" evidence="4">
    <location>
        <begin position="1"/>
        <end position="103"/>
    </location>
</feature>
<name>A0A1B0DP14_PHLPP</name>
<organism evidence="5 6">
    <name type="scientific">Phlebotomus papatasi</name>
    <name type="common">Sandfly</name>
    <dbReference type="NCBI Taxonomy" id="29031"/>
    <lineage>
        <taxon>Eukaryota</taxon>
        <taxon>Metazoa</taxon>
        <taxon>Ecdysozoa</taxon>
        <taxon>Arthropoda</taxon>
        <taxon>Hexapoda</taxon>
        <taxon>Insecta</taxon>
        <taxon>Pterygota</taxon>
        <taxon>Neoptera</taxon>
        <taxon>Endopterygota</taxon>
        <taxon>Diptera</taxon>
        <taxon>Nematocera</taxon>
        <taxon>Psychodoidea</taxon>
        <taxon>Psychodidae</taxon>
        <taxon>Phlebotomus</taxon>
        <taxon>Phlebotomus</taxon>
    </lineage>
</organism>
<dbReference type="EnsemblMetazoa" id="PPAI010250-RA">
    <property type="protein sequence ID" value="PPAI010250-PA"/>
    <property type="gene ID" value="PPAI010250"/>
</dbReference>
<protein>
    <recommendedName>
        <fullName evidence="4">Thiolase C-terminal domain-containing protein</fullName>
    </recommendedName>
</protein>
<dbReference type="EMBL" id="AJVK01017985">
    <property type="status" value="NOT_ANNOTATED_CDS"/>
    <property type="molecule type" value="Genomic_DNA"/>
</dbReference>
<dbReference type="GO" id="GO:0003985">
    <property type="term" value="F:acetyl-CoA C-acetyltransferase activity"/>
    <property type="evidence" value="ECO:0007669"/>
    <property type="project" value="TreeGrafter"/>
</dbReference>
<proteinExistence type="inferred from homology"/>
<dbReference type="InterPro" id="IPR020610">
    <property type="entry name" value="Thiolase_AS"/>
</dbReference>